<evidence type="ECO:0000313" key="2">
    <source>
        <dbReference type="EMBL" id="CAD8121558.1"/>
    </source>
</evidence>
<dbReference type="AlphaFoldDB" id="A0A8S1R0Z6"/>
<dbReference type="Proteomes" id="UP000692954">
    <property type="component" value="Unassembled WGS sequence"/>
</dbReference>
<accession>A0A8S1R0Z6</accession>
<keyword evidence="1" id="KW-1133">Transmembrane helix</keyword>
<feature type="transmembrane region" description="Helical" evidence="1">
    <location>
        <begin position="36"/>
        <end position="56"/>
    </location>
</feature>
<reference evidence="2" key="1">
    <citation type="submission" date="2021-01" db="EMBL/GenBank/DDBJ databases">
        <authorList>
            <consortium name="Genoscope - CEA"/>
            <person name="William W."/>
        </authorList>
    </citation>
    <scope>NUCLEOTIDE SEQUENCE</scope>
</reference>
<organism evidence="2 3">
    <name type="scientific">Paramecium sonneborni</name>
    <dbReference type="NCBI Taxonomy" id="65129"/>
    <lineage>
        <taxon>Eukaryota</taxon>
        <taxon>Sar</taxon>
        <taxon>Alveolata</taxon>
        <taxon>Ciliophora</taxon>
        <taxon>Intramacronucleata</taxon>
        <taxon>Oligohymenophorea</taxon>
        <taxon>Peniculida</taxon>
        <taxon>Parameciidae</taxon>
        <taxon>Paramecium</taxon>
    </lineage>
</organism>
<sequence>MKLSKNKVKILKKLKQVKIVESQNLQIILNKINLKFILKYNIQICLLPFLSLFFYLNTKVFQSQQQRKVQLLKKTIKTTPKKLKQSQSQFVIEIVQNQLGQLIFYQWIQVF</sequence>
<evidence type="ECO:0008006" key="4">
    <source>
        <dbReference type="Google" id="ProtNLM"/>
    </source>
</evidence>
<keyword evidence="1" id="KW-0812">Transmembrane</keyword>
<protein>
    <recommendedName>
        <fullName evidence="4">Transmembrane protein</fullName>
    </recommendedName>
</protein>
<evidence type="ECO:0000313" key="3">
    <source>
        <dbReference type="Proteomes" id="UP000692954"/>
    </source>
</evidence>
<proteinExistence type="predicted"/>
<name>A0A8S1R0Z6_9CILI</name>
<keyword evidence="3" id="KW-1185">Reference proteome</keyword>
<gene>
    <name evidence="2" type="ORF">PSON_ATCC_30995.1.T1330028</name>
</gene>
<dbReference type="EMBL" id="CAJJDN010000133">
    <property type="protein sequence ID" value="CAD8121558.1"/>
    <property type="molecule type" value="Genomic_DNA"/>
</dbReference>
<evidence type="ECO:0000256" key="1">
    <source>
        <dbReference type="SAM" id="Phobius"/>
    </source>
</evidence>
<keyword evidence="1" id="KW-0472">Membrane</keyword>
<comment type="caution">
    <text evidence="2">The sequence shown here is derived from an EMBL/GenBank/DDBJ whole genome shotgun (WGS) entry which is preliminary data.</text>
</comment>